<name>A0A330M9G6_9GAMM</name>
<dbReference type="KEGG" id="sbk:SHEWBE_3677"/>
<evidence type="ECO:0008006" key="4">
    <source>
        <dbReference type="Google" id="ProtNLM"/>
    </source>
</evidence>
<evidence type="ECO:0000256" key="1">
    <source>
        <dbReference type="SAM" id="Phobius"/>
    </source>
</evidence>
<evidence type="ECO:0000313" key="2">
    <source>
        <dbReference type="EMBL" id="SQH77640.1"/>
    </source>
</evidence>
<reference evidence="3" key="1">
    <citation type="submission" date="2018-06" db="EMBL/GenBank/DDBJ databases">
        <authorList>
            <person name="Cea G.-C."/>
            <person name="William W."/>
        </authorList>
    </citation>
    <scope>NUCLEOTIDE SEQUENCE [LARGE SCALE GENOMIC DNA]</scope>
    <source>
        <strain evidence="3">DB21MT-2</strain>
    </source>
</reference>
<keyword evidence="1" id="KW-0472">Membrane</keyword>
<dbReference type="EMBL" id="LS483452">
    <property type="protein sequence ID" value="SQH77640.1"/>
    <property type="molecule type" value="Genomic_DNA"/>
</dbReference>
<protein>
    <recommendedName>
        <fullName evidence="4">Lipoprotein</fullName>
    </recommendedName>
</protein>
<evidence type="ECO:0000313" key="3">
    <source>
        <dbReference type="Proteomes" id="UP000250123"/>
    </source>
</evidence>
<organism evidence="2 3">
    <name type="scientific">Shewanella benthica</name>
    <dbReference type="NCBI Taxonomy" id="43661"/>
    <lineage>
        <taxon>Bacteria</taxon>
        <taxon>Pseudomonadati</taxon>
        <taxon>Pseudomonadota</taxon>
        <taxon>Gammaproteobacteria</taxon>
        <taxon>Alteromonadales</taxon>
        <taxon>Shewanellaceae</taxon>
        <taxon>Shewanella</taxon>
    </lineage>
</organism>
<feature type="transmembrane region" description="Helical" evidence="1">
    <location>
        <begin position="12"/>
        <end position="30"/>
    </location>
</feature>
<accession>A0A330M9G6</accession>
<gene>
    <name evidence="2" type="ORF">SHEWBE_3677</name>
</gene>
<keyword evidence="1" id="KW-1133">Transmembrane helix</keyword>
<dbReference type="AlphaFoldDB" id="A0A330M9G6"/>
<dbReference type="PROSITE" id="PS51257">
    <property type="entry name" value="PROKAR_LIPOPROTEIN"/>
    <property type="match status" value="1"/>
</dbReference>
<proteinExistence type="predicted"/>
<dbReference type="Proteomes" id="UP000250123">
    <property type="component" value="Chromosome SHEWBE"/>
</dbReference>
<keyword evidence="1" id="KW-0812">Transmembrane</keyword>
<sequence>MRKSADSVTEGFCGVNYVVTISLIGCSFLGRGFEPQDRNRTRVQVFGQ</sequence>